<dbReference type="Gene3D" id="1.10.10.10">
    <property type="entry name" value="Winged helix-like DNA-binding domain superfamily/Winged helix DNA-binding domain"/>
    <property type="match status" value="1"/>
</dbReference>
<organism evidence="6 7">
    <name type="scientific">Pseudogulbenkiania subflava DSM 22618</name>
    <dbReference type="NCBI Taxonomy" id="1123014"/>
    <lineage>
        <taxon>Bacteria</taxon>
        <taxon>Pseudomonadati</taxon>
        <taxon>Pseudomonadota</taxon>
        <taxon>Betaproteobacteria</taxon>
        <taxon>Neisseriales</taxon>
        <taxon>Chromobacteriaceae</taxon>
        <taxon>Pseudogulbenkiania</taxon>
    </lineage>
</organism>
<dbReference type="Gene3D" id="3.40.190.290">
    <property type="match status" value="1"/>
</dbReference>
<feature type="domain" description="HTH lysR-type" evidence="5">
    <location>
        <begin position="16"/>
        <end position="66"/>
    </location>
</feature>
<dbReference type="InterPro" id="IPR036390">
    <property type="entry name" value="WH_DNA-bd_sf"/>
</dbReference>
<dbReference type="GO" id="GO:0006351">
    <property type="term" value="P:DNA-templated transcription"/>
    <property type="evidence" value="ECO:0007669"/>
    <property type="project" value="TreeGrafter"/>
</dbReference>
<dbReference type="Proteomes" id="UP000192920">
    <property type="component" value="Unassembled WGS sequence"/>
</dbReference>
<dbReference type="CDD" id="cd08422">
    <property type="entry name" value="PBP2_CrgA_like"/>
    <property type="match status" value="1"/>
</dbReference>
<dbReference type="Pfam" id="PF03466">
    <property type="entry name" value="LysR_substrate"/>
    <property type="match status" value="1"/>
</dbReference>
<dbReference type="FunFam" id="3.40.190.290:FF:000001">
    <property type="entry name" value="Transcriptional regulator, LysR family"/>
    <property type="match status" value="1"/>
</dbReference>
<dbReference type="PROSITE" id="PS50931">
    <property type="entry name" value="HTH_LYSR"/>
    <property type="match status" value="1"/>
</dbReference>
<evidence type="ECO:0000313" key="7">
    <source>
        <dbReference type="Proteomes" id="UP000192920"/>
    </source>
</evidence>
<dbReference type="PANTHER" id="PTHR30537">
    <property type="entry name" value="HTH-TYPE TRANSCRIPTIONAL REGULATOR"/>
    <property type="match status" value="1"/>
</dbReference>
<dbReference type="STRING" id="1123014.SAMN02745746_03320"/>
<evidence type="ECO:0000256" key="3">
    <source>
        <dbReference type="ARBA" id="ARBA00023125"/>
    </source>
</evidence>
<keyword evidence="2" id="KW-0805">Transcription regulation</keyword>
<dbReference type="PANTHER" id="PTHR30537:SF5">
    <property type="entry name" value="HTH-TYPE TRANSCRIPTIONAL ACTIVATOR TTDR-RELATED"/>
    <property type="match status" value="1"/>
</dbReference>
<dbReference type="AlphaFoldDB" id="A0A1Y6CA82"/>
<dbReference type="SUPFAM" id="SSF46785">
    <property type="entry name" value="Winged helix' DNA-binding domain"/>
    <property type="match status" value="1"/>
</dbReference>
<keyword evidence="4" id="KW-0804">Transcription</keyword>
<dbReference type="SUPFAM" id="SSF53850">
    <property type="entry name" value="Periplasmic binding protein-like II"/>
    <property type="match status" value="1"/>
</dbReference>
<proteinExistence type="inferred from homology"/>
<dbReference type="EMBL" id="FXAG01000021">
    <property type="protein sequence ID" value="SMF44584.1"/>
    <property type="molecule type" value="Genomic_DNA"/>
</dbReference>
<dbReference type="InterPro" id="IPR058163">
    <property type="entry name" value="LysR-type_TF_proteobact-type"/>
</dbReference>
<dbReference type="InterPro" id="IPR005119">
    <property type="entry name" value="LysR_subst-bd"/>
</dbReference>
<evidence type="ECO:0000256" key="1">
    <source>
        <dbReference type="ARBA" id="ARBA00009437"/>
    </source>
</evidence>
<dbReference type="GO" id="GO:0003700">
    <property type="term" value="F:DNA-binding transcription factor activity"/>
    <property type="evidence" value="ECO:0007669"/>
    <property type="project" value="InterPro"/>
</dbReference>
<evidence type="ECO:0000313" key="6">
    <source>
        <dbReference type="EMBL" id="SMF44584.1"/>
    </source>
</evidence>
<dbReference type="Pfam" id="PF00126">
    <property type="entry name" value="HTH_1"/>
    <property type="match status" value="1"/>
</dbReference>
<reference evidence="7" key="1">
    <citation type="submission" date="2017-04" db="EMBL/GenBank/DDBJ databases">
        <authorList>
            <person name="Varghese N."/>
            <person name="Submissions S."/>
        </authorList>
    </citation>
    <scope>NUCLEOTIDE SEQUENCE [LARGE SCALE GENOMIC DNA]</scope>
    <source>
        <strain evidence="7">DSM 22618</strain>
    </source>
</reference>
<keyword evidence="7" id="KW-1185">Reference proteome</keyword>
<comment type="similarity">
    <text evidence="1">Belongs to the LysR transcriptional regulatory family.</text>
</comment>
<accession>A0A1Y6CA82</accession>
<evidence type="ECO:0000256" key="4">
    <source>
        <dbReference type="ARBA" id="ARBA00023163"/>
    </source>
</evidence>
<name>A0A1Y6CA82_9NEIS</name>
<gene>
    <name evidence="6" type="ORF">SAMN02745746_03320</name>
</gene>
<evidence type="ECO:0000259" key="5">
    <source>
        <dbReference type="PROSITE" id="PS50931"/>
    </source>
</evidence>
<protein>
    <submittedName>
        <fullName evidence="6">DNA-binding transcriptional regulator, LysR family</fullName>
    </submittedName>
</protein>
<sequence>MMYDAFDNAHSDEIAALLAVASEGSFVAAGRLLQRHPTVVSKRVAVMEARLGIRLIARTTRQVRLTDAGIQLTQKLRAAVNLIAEAEQEASAGAAEVRGTLRLALPAAMGRQWLAPLLPAFLEAYPQVSIVADYSERFVDIIAEGFDLAIRMGELHDSRLIAKKLGDHRRILCASPAYIATHGLPADPQALVQHNCLRFSGFASFPEWRLTNGRQQHAVLVSGPMTSNDSEALLAAARAGTGILAAGEWLMSRDIAAGKLVRVLPDWQLDAPGGIYLVRPSARFAAASTLAFKTWIEAKFSTGLPWEVGEG</sequence>
<dbReference type="InterPro" id="IPR036388">
    <property type="entry name" value="WH-like_DNA-bd_sf"/>
</dbReference>
<dbReference type="GO" id="GO:0043565">
    <property type="term" value="F:sequence-specific DNA binding"/>
    <property type="evidence" value="ECO:0007669"/>
    <property type="project" value="TreeGrafter"/>
</dbReference>
<evidence type="ECO:0000256" key="2">
    <source>
        <dbReference type="ARBA" id="ARBA00023015"/>
    </source>
</evidence>
<keyword evidence="3 6" id="KW-0238">DNA-binding</keyword>
<dbReference type="InterPro" id="IPR000847">
    <property type="entry name" value="LysR_HTH_N"/>
</dbReference>
<dbReference type="RefSeq" id="WP_085277418.1">
    <property type="nucleotide sequence ID" value="NZ_FXAG01000021.1"/>
</dbReference>